<dbReference type="FunFam" id="2.40.70.10:FF:000115">
    <property type="entry name" value="Lysosomal aspartic protease"/>
    <property type="match status" value="1"/>
</dbReference>
<dbReference type="InterPro" id="IPR001461">
    <property type="entry name" value="Aspartic_peptidase_A1"/>
</dbReference>
<dbReference type="PANTHER" id="PTHR47966:SF6">
    <property type="entry name" value="PEPTIDASE A1 DOMAIN-CONTAINING PROTEIN"/>
    <property type="match status" value="1"/>
</dbReference>
<dbReference type="PRINTS" id="PR00792">
    <property type="entry name" value="PEPSIN"/>
</dbReference>
<dbReference type="InterPro" id="IPR021109">
    <property type="entry name" value="Peptidase_aspartic_dom_sf"/>
</dbReference>
<feature type="chain" id="PRO_5042277048" evidence="7">
    <location>
        <begin position="18"/>
        <end position="489"/>
    </location>
</feature>
<protein>
    <submittedName>
        <fullName evidence="9">Acid protease</fullName>
    </submittedName>
</protein>
<keyword evidence="2 9" id="KW-0645">Protease</keyword>
<dbReference type="EMBL" id="JARKIF010000016">
    <property type="protein sequence ID" value="KAJ7621353.1"/>
    <property type="molecule type" value="Genomic_DNA"/>
</dbReference>
<feature type="domain" description="Peptidase A1" evidence="8">
    <location>
        <begin position="79"/>
        <end position="405"/>
    </location>
</feature>
<reference evidence="9" key="1">
    <citation type="submission" date="2023-03" db="EMBL/GenBank/DDBJ databases">
        <title>Massive genome expansion in bonnet fungi (Mycena s.s.) driven by repeated elements and novel gene families across ecological guilds.</title>
        <authorList>
            <consortium name="Lawrence Berkeley National Laboratory"/>
            <person name="Harder C.B."/>
            <person name="Miyauchi S."/>
            <person name="Viragh M."/>
            <person name="Kuo A."/>
            <person name="Thoen E."/>
            <person name="Andreopoulos B."/>
            <person name="Lu D."/>
            <person name="Skrede I."/>
            <person name="Drula E."/>
            <person name="Henrissat B."/>
            <person name="Morin E."/>
            <person name="Kohler A."/>
            <person name="Barry K."/>
            <person name="LaButti K."/>
            <person name="Morin E."/>
            <person name="Salamov A."/>
            <person name="Lipzen A."/>
            <person name="Mereny Z."/>
            <person name="Hegedus B."/>
            <person name="Baldrian P."/>
            <person name="Stursova M."/>
            <person name="Weitz H."/>
            <person name="Taylor A."/>
            <person name="Grigoriev I.V."/>
            <person name="Nagy L.G."/>
            <person name="Martin F."/>
            <person name="Kauserud H."/>
        </authorList>
    </citation>
    <scope>NUCLEOTIDE SEQUENCE</scope>
    <source>
        <strain evidence="9">9284</strain>
    </source>
</reference>
<dbReference type="InterPro" id="IPR034164">
    <property type="entry name" value="Pepsin-like_dom"/>
</dbReference>
<dbReference type="AlphaFoldDB" id="A0AAD7BHP0"/>
<feature type="signal peptide" evidence="7">
    <location>
        <begin position="1"/>
        <end position="17"/>
    </location>
</feature>
<sequence>MLLLTTLLLPALTLCVAETVNIPLTRRAPARRRTGEDIFAAGRRARARYGFSPAATTTRRRRASATSFSVINQQGDSSYLGQVSIGTPPQAFTVILDTGSSDLFVLDTSCDQCSSGGPVFDATKSSSFQQTSNQPTEIDYGSGSVAGFVASDTVTMGSFSTQSQGFLIAEQITQGLIAGNVSGLIGLAFEALAETQATPFWQSLINSNQLSSPEMAFQLTRSTSLDDVPGGTFTLGGTDSSLFTGDIEFHNLEGASTPAFWQLSLSGLTVQGQSIQISTGNSALAAIDTGTTAIGGPSDDVAAFWKAVPDAAPARGQGSEGFFTFPCSTTITATMSFGGQQWAINPTDMNLGPLTEGSDQCVGALFDISLGANTDGSTPSWVVGDTFLKNVYSVFRQSPLSVGFAQLSGASSGSGSGSSDSSGSPSSAKLPDSPGLPTSAGSGTSANDPFQTSAGNGGAGNAAQSLTPSAPLKIAMSFLCFVAALLTYM</sequence>
<keyword evidence="10" id="KW-1185">Reference proteome</keyword>
<dbReference type="GO" id="GO:0006508">
    <property type="term" value="P:proteolysis"/>
    <property type="evidence" value="ECO:0007669"/>
    <property type="project" value="UniProtKB-KW"/>
</dbReference>
<feature type="active site" evidence="5">
    <location>
        <position position="288"/>
    </location>
</feature>
<organism evidence="9 10">
    <name type="scientific">Roridomyces roridus</name>
    <dbReference type="NCBI Taxonomy" id="1738132"/>
    <lineage>
        <taxon>Eukaryota</taxon>
        <taxon>Fungi</taxon>
        <taxon>Dikarya</taxon>
        <taxon>Basidiomycota</taxon>
        <taxon>Agaricomycotina</taxon>
        <taxon>Agaricomycetes</taxon>
        <taxon>Agaricomycetidae</taxon>
        <taxon>Agaricales</taxon>
        <taxon>Marasmiineae</taxon>
        <taxon>Mycenaceae</taxon>
        <taxon>Roridomyces</taxon>
    </lineage>
</organism>
<dbReference type="InterPro" id="IPR033121">
    <property type="entry name" value="PEPTIDASE_A1"/>
</dbReference>
<evidence type="ECO:0000256" key="3">
    <source>
        <dbReference type="ARBA" id="ARBA00022750"/>
    </source>
</evidence>
<accession>A0AAD7BHP0</accession>
<keyword evidence="4" id="KW-0378">Hydrolase</keyword>
<evidence type="ECO:0000256" key="7">
    <source>
        <dbReference type="SAM" id="SignalP"/>
    </source>
</evidence>
<evidence type="ECO:0000256" key="6">
    <source>
        <dbReference type="SAM" id="MobiDB-lite"/>
    </source>
</evidence>
<evidence type="ECO:0000256" key="4">
    <source>
        <dbReference type="ARBA" id="ARBA00022801"/>
    </source>
</evidence>
<name>A0AAD7BHP0_9AGAR</name>
<proteinExistence type="inferred from homology"/>
<gene>
    <name evidence="9" type="ORF">FB45DRAFT_929012</name>
</gene>
<feature type="active site" evidence="5">
    <location>
        <position position="97"/>
    </location>
</feature>
<keyword evidence="3" id="KW-0064">Aspartyl protease</keyword>
<dbReference type="CDD" id="cd05471">
    <property type="entry name" value="pepsin_like"/>
    <property type="match status" value="1"/>
</dbReference>
<dbReference type="PANTHER" id="PTHR47966">
    <property type="entry name" value="BETA-SITE APP-CLEAVING ENZYME, ISOFORM A-RELATED"/>
    <property type="match status" value="1"/>
</dbReference>
<dbReference type="GO" id="GO:0004190">
    <property type="term" value="F:aspartic-type endopeptidase activity"/>
    <property type="evidence" value="ECO:0007669"/>
    <property type="project" value="UniProtKB-KW"/>
</dbReference>
<dbReference type="Proteomes" id="UP001221142">
    <property type="component" value="Unassembled WGS sequence"/>
</dbReference>
<dbReference type="SUPFAM" id="SSF50630">
    <property type="entry name" value="Acid proteases"/>
    <property type="match status" value="1"/>
</dbReference>
<evidence type="ECO:0000313" key="10">
    <source>
        <dbReference type="Proteomes" id="UP001221142"/>
    </source>
</evidence>
<keyword evidence="7" id="KW-0732">Signal</keyword>
<dbReference type="Gene3D" id="2.40.70.10">
    <property type="entry name" value="Acid Proteases"/>
    <property type="match status" value="2"/>
</dbReference>
<evidence type="ECO:0000256" key="1">
    <source>
        <dbReference type="ARBA" id="ARBA00007447"/>
    </source>
</evidence>
<feature type="region of interest" description="Disordered" evidence="6">
    <location>
        <begin position="413"/>
        <end position="463"/>
    </location>
</feature>
<evidence type="ECO:0000256" key="2">
    <source>
        <dbReference type="ARBA" id="ARBA00022670"/>
    </source>
</evidence>
<comment type="similarity">
    <text evidence="1">Belongs to the peptidase A1 family.</text>
</comment>
<evidence type="ECO:0000256" key="5">
    <source>
        <dbReference type="PIRSR" id="PIRSR601461-1"/>
    </source>
</evidence>
<evidence type="ECO:0000313" key="9">
    <source>
        <dbReference type="EMBL" id="KAJ7621353.1"/>
    </source>
</evidence>
<comment type="caution">
    <text evidence="9">The sequence shown here is derived from an EMBL/GenBank/DDBJ whole genome shotgun (WGS) entry which is preliminary data.</text>
</comment>
<feature type="compositionally biased region" description="Low complexity" evidence="6">
    <location>
        <begin position="413"/>
        <end position="433"/>
    </location>
</feature>
<dbReference type="PROSITE" id="PS51767">
    <property type="entry name" value="PEPTIDASE_A1"/>
    <property type="match status" value="1"/>
</dbReference>
<feature type="compositionally biased region" description="Polar residues" evidence="6">
    <location>
        <begin position="439"/>
        <end position="453"/>
    </location>
</feature>
<dbReference type="Pfam" id="PF00026">
    <property type="entry name" value="Asp"/>
    <property type="match status" value="1"/>
</dbReference>
<evidence type="ECO:0000259" key="8">
    <source>
        <dbReference type="PROSITE" id="PS51767"/>
    </source>
</evidence>